<dbReference type="AlphaFoldDB" id="A0A2T4HLV5"/>
<dbReference type="InterPro" id="IPR014436">
    <property type="entry name" value="Extradiol_dOase_DODA"/>
</dbReference>
<keyword evidence="5" id="KW-0560">Oxidoreductase</keyword>
<dbReference type="InterPro" id="IPR004183">
    <property type="entry name" value="Xdiol_dOase_suB"/>
</dbReference>
<comment type="cofactor">
    <cofactor evidence="1">
        <name>Zn(2+)</name>
        <dbReference type="ChEBI" id="CHEBI:29105"/>
    </cofactor>
</comment>
<dbReference type="PANTHER" id="PTHR30096:SF0">
    <property type="entry name" value="4,5-DOPA DIOXYGENASE EXTRADIOL-LIKE PROTEIN"/>
    <property type="match status" value="1"/>
</dbReference>
<name>A0A2T4HLV5_9SPHN</name>
<reference evidence="7 8" key="1">
    <citation type="submission" date="2017-11" db="EMBL/GenBank/DDBJ databases">
        <title>Sphingomonas oleivorans sp. nov., isolated from oil-contaminated soil.</title>
        <authorList>
            <person name="Wang L."/>
            <person name="Chen L."/>
        </authorList>
    </citation>
    <scope>NUCLEOTIDE SEQUENCE [LARGE SCALE GENOMIC DNA]</scope>
    <source>
        <strain evidence="7 8">K101</strain>
    </source>
</reference>
<evidence type="ECO:0000256" key="4">
    <source>
        <dbReference type="ARBA" id="ARBA00022833"/>
    </source>
</evidence>
<dbReference type="PANTHER" id="PTHR30096">
    <property type="entry name" value="4,5-DOPA DIOXYGENASE EXTRADIOL-LIKE PROTEIN"/>
    <property type="match status" value="1"/>
</dbReference>
<proteinExistence type="inferred from homology"/>
<protein>
    <submittedName>
        <fullName evidence="7">Dioxygenase</fullName>
    </submittedName>
</protein>
<keyword evidence="8" id="KW-1185">Reference proteome</keyword>
<dbReference type="Gene3D" id="3.40.830.10">
    <property type="entry name" value="LigB-like"/>
    <property type="match status" value="1"/>
</dbReference>
<dbReference type="GO" id="GO:0016702">
    <property type="term" value="F:oxidoreductase activity, acting on single donors with incorporation of molecular oxygen, incorporation of two atoms of oxygen"/>
    <property type="evidence" value="ECO:0007669"/>
    <property type="project" value="UniProtKB-ARBA"/>
</dbReference>
<evidence type="ECO:0000256" key="5">
    <source>
        <dbReference type="ARBA" id="ARBA00023002"/>
    </source>
</evidence>
<sequence length="269" mass="28721">MGLSVPPSLFVSHGAPSMMLEPSPTRAFLQTLPALLPTRPKAILIVSAHWQAPVSMLNGLGAHRTIHDFGGFPEALYAMHYPAPGAPGLVERARVLLGEQGVQVVVDAQRGLDHGAWVPLLLGWPAADIPVAQLALVAGAGAGVHMALGRALAPLRREGVLVIGSGSFTHNLREWMVGAGRGAGVSSPSPGWVAEFADWMHEHLDRADLAALGDYRERAPFARRNHPTDEHLMPLFVALGAAGERPTAIRLHQSAEHGVMRMDAYRFDG</sequence>
<dbReference type="CDD" id="cd07363">
    <property type="entry name" value="45_DOPA_Dioxygenase"/>
    <property type="match status" value="1"/>
</dbReference>
<dbReference type="Proteomes" id="UP000241206">
    <property type="component" value="Unassembled WGS sequence"/>
</dbReference>
<dbReference type="GO" id="GO:0008270">
    <property type="term" value="F:zinc ion binding"/>
    <property type="evidence" value="ECO:0007669"/>
    <property type="project" value="InterPro"/>
</dbReference>
<gene>
    <name evidence="7" type="ORF">CV103_19955</name>
</gene>
<keyword evidence="7" id="KW-0223">Dioxygenase</keyword>
<comment type="caution">
    <text evidence="7">The sequence shown here is derived from an EMBL/GenBank/DDBJ whole genome shotgun (WGS) entry which is preliminary data.</text>
</comment>
<evidence type="ECO:0000313" key="7">
    <source>
        <dbReference type="EMBL" id="PTD16794.1"/>
    </source>
</evidence>
<dbReference type="Pfam" id="PF02900">
    <property type="entry name" value="LigB"/>
    <property type="match status" value="1"/>
</dbReference>
<evidence type="ECO:0000313" key="8">
    <source>
        <dbReference type="Proteomes" id="UP000241206"/>
    </source>
</evidence>
<evidence type="ECO:0000256" key="1">
    <source>
        <dbReference type="ARBA" id="ARBA00001947"/>
    </source>
</evidence>
<dbReference type="SUPFAM" id="SSF53213">
    <property type="entry name" value="LigB-like"/>
    <property type="match status" value="1"/>
</dbReference>
<keyword evidence="4" id="KW-0862">Zinc</keyword>
<dbReference type="GO" id="GO:0008198">
    <property type="term" value="F:ferrous iron binding"/>
    <property type="evidence" value="ECO:0007669"/>
    <property type="project" value="InterPro"/>
</dbReference>
<dbReference type="RefSeq" id="WP_107395948.1">
    <property type="nucleotide sequence ID" value="NZ_PHHF01000079.1"/>
</dbReference>
<evidence type="ECO:0000256" key="3">
    <source>
        <dbReference type="ARBA" id="ARBA00022723"/>
    </source>
</evidence>
<dbReference type="PIRSF" id="PIRSF006157">
    <property type="entry name" value="Doxgns_DODA"/>
    <property type="match status" value="1"/>
</dbReference>
<evidence type="ECO:0000259" key="6">
    <source>
        <dbReference type="Pfam" id="PF02900"/>
    </source>
</evidence>
<accession>A0A2T4HLV5</accession>
<evidence type="ECO:0000256" key="2">
    <source>
        <dbReference type="ARBA" id="ARBA00007581"/>
    </source>
</evidence>
<comment type="similarity">
    <text evidence="2">Belongs to the DODA-type extradiol aromatic ring-opening dioxygenase family.</text>
</comment>
<organism evidence="7 8">
    <name type="scientific">Edaphosphingomonas fennica</name>
    <dbReference type="NCBI Taxonomy" id="114404"/>
    <lineage>
        <taxon>Bacteria</taxon>
        <taxon>Pseudomonadati</taxon>
        <taxon>Pseudomonadota</taxon>
        <taxon>Alphaproteobacteria</taxon>
        <taxon>Sphingomonadales</taxon>
        <taxon>Rhizorhabdaceae</taxon>
        <taxon>Edaphosphingomonas</taxon>
    </lineage>
</organism>
<dbReference type="EMBL" id="PHHF01000079">
    <property type="protein sequence ID" value="PTD16794.1"/>
    <property type="molecule type" value="Genomic_DNA"/>
</dbReference>
<feature type="domain" description="Extradiol ring-cleavage dioxygenase class III enzyme subunit B" evidence="6">
    <location>
        <begin position="7"/>
        <end position="249"/>
    </location>
</feature>
<keyword evidence="3" id="KW-0479">Metal-binding</keyword>